<evidence type="ECO:0000313" key="2">
    <source>
        <dbReference type="Proteomes" id="UP000635606"/>
    </source>
</evidence>
<keyword evidence="2" id="KW-1185">Reference proteome</keyword>
<organism evidence="1 2">
    <name type="scientific">Virgisporangium ochraceum</name>
    <dbReference type="NCBI Taxonomy" id="65505"/>
    <lineage>
        <taxon>Bacteria</taxon>
        <taxon>Bacillati</taxon>
        <taxon>Actinomycetota</taxon>
        <taxon>Actinomycetes</taxon>
        <taxon>Micromonosporales</taxon>
        <taxon>Micromonosporaceae</taxon>
        <taxon>Virgisporangium</taxon>
    </lineage>
</organism>
<dbReference type="Proteomes" id="UP000635606">
    <property type="component" value="Unassembled WGS sequence"/>
</dbReference>
<dbReference type="AlphaFoldDB" id="A0A8J4A2J0"/>
<reference evidence="1" key="1">
    <citation type="submission" date="2021-01" db="EMBL/GenBank/DDBJ databases">
        <title>Whole genome shotgun sequence of Virgisporangium ochraceum NBRC 16418.</title>
        <authorList>
            <person name="Komaki H."/>
            <person name="Tamura T."/>
        </authorList>
    </citation>
    <scope>NUCLEOTIDE SEQUENCE</scope>
    <source>
        <strain evidence="1">NBRC 16418</strain>
    </source>
</reference>
<sequence length="267" mass="29454">MLARTASVRARPDGVEAVRHSGGMQIIEVSDLGVRSAVLRLTRRDTPLTFEIYPMVHIGEPAFYAAVTERLRRCDLVVAEGVGGTRMPDGSRRRTRGTVAASALTSSYRLPARFARAGLVLQNIPLATLGVPVSYPDMTDEQFSAGWREVPPWQRMLVTAGAPVAGLYQLAFGSRRALARELETTDEHWHDELMNIDSMDELMALLGEKRDRLLIAELDDIHRRRGHEPVTVAVVYGAAHVAPVVYGMRALHGYGLRGAGWLTVFDL</sequence>
<dbReference type="EMBL" id="BOPH01000098">
    <property type="protein sequence ID" value="GIJ72200.1"/>
    <property type="molecule type" value="Genomic_DNA"/>
</dbReference>
<gene>
    <name evidence="1" type="ORF">Voc01_071170</name>
</gene>
<proteinExistence type="predicted"/>
<protein>
    <submittedName>
        <fullName evidence="1">Uncharacterized protein</fullName>
    </submittedName>
</protein>
<evidence type="ECO:0000313" key="1">
    <source>
        <dbReference type="EMBL" id="GIJ72200.1"/>
    </source>
</evidence>
<accession>A0A8J4A2J0</accession>
<comment type="caution">
    <text evidence="1">The sequence shown here is derived from an EMBL/GenBank/DDBJ whole genome shotgun (WGS) entry which is preliminary data.</text>
</comment>
<name>A0A8J4A2J0_9ACTN</name>